<evidence type="ECO:0000313" key="4">
    <source>
        <dbReference type="Proteomes" id="UP000280292"/>
    </source>
</evidence>
<dbReference type="InterPro" id="IPR007159">
    <property type="entry name" value="SpoVT-AbrB_dom"/>
</dbReference>
<evidence type="ECO:0000313" key="3">
    <source>
        <dbReference type="EMBL" id="RML46576.1"/>
    </source>
</evidence>
<evidence type="ECO:0000259" key="2">
    <source>
        <dbReference type="PROSITE" id="PS51740"/>
    </source>
</evidence>
<accession>A0A3M2W555</accession>
<protein>
    <submittedName>
        <fullName evidence="3">AbrB family transcriptional regulator</fullName>
    </submittedName>
</protein>
<dbReference type="InterPro" id="IPR037914">
    <property type="entry name" value="SpoVT-AbrB_sf"/>
</dbReference>
<evidence type="ECO:0000256" key="1">
    <source>
        <dbReference type="PROSITE-ProRule" id="PRU01076"/>
    </source>
</evidence>
<dbReference type="AlphaFoldDB" id="A0A3M2W555"/>
<dbReference type="PROSITE" id="PS51740">
    <property type="entry name" value="SPOVT_ABRB"/>
    <property type="match status" value="1"/>
</dbReference>
<dbReference type="GO" id="GO:0003677">
    <property type="term" value="F:DNA binding"/>
    <property type="evidence" value="ECO:0007669"/>
    <property type="project" value="UniProtKB-UniRule"/>
</dbReference>
<dbReference type="NCBIfam" id="TIGR01439">
    <property type="entry name" value="lp_hng_hel_AbrB"/>
    <property type="match status" value="1"/>
</dbReference>
<organism evidence="3 4">
    <name type="scientific">Pseudomonas syringae pv. ribicola</name>
    <dbReference type="NCBI Taxonomy" id="55398"/>
    <lineage>
        <taxon>Bacteria</taxon>
        <taxon>Pseudomonadati</taxon>
        <taxon>Pseudomonadota</taxon>
        <taxon>Gammaproteobacteria</taxon>
        <taxon>Pseudomonadales</taxon>
        <taxon>Pseudomonadaceae</taxon>
        <taxon>Pseudomonas</taxon>
    </lineage>
</organism>
<sequence length="86" mass="9084">MDEDSAMATATLTSKGQVTIPAKVRAALGLDTGDRIEFVELPDGKFAIMAATHSVRDLKGLVRKPAKKVSIEDMNNAITAQGSKAI</sequence>
<gene>
    <name evidence="3" type="ORF">ALQ95_02988</name>
</gene>
<proteinExistence type="predicted"/>
<dbReference type="Proteomes" id="UP000280292">
    <property type="component" value="Unassembled WGS sequence"/>
</dbReference>
<feature type="domain" description="SpoVT-AbrB" evidence="2">
    <location>
        <begin position="7"/>
        <end position="53"/>
    </location>
</feature>
<dbReference type="EMBL" id="RBNR01000062">
    <property type="protein sequence ID" value="RML46576.1"/>
    <property type="molecule type" value="Genomic_DNA"/>
</dbReference>
<dbReference type="SMART" id="SM00966">
    <property type="entry name" value="SpoVT_AbrB"/>
    <property type="match status" value="1"/>
</dbReference>
<dbReference type="SUPFAM" id="SSF89447">
    <property type="entry name" value="AbrB/MazE/MraZ-like"/>
    <property type="match status" value="1"/>
</dbReference>
<comment type="caution">
    <text evidence="3">The sequence shown here is derived from an EMBL/GenBank/DDBJ whole genome shotgun (WGS) entry which is preliminary data.</text>
</comment>
<reference evidence="3 4" key="1">
    <citation type="submission" date="2018-08" db="EMBL/GenBank/DDBJ databases">
        <title>Recombination of ecologically and evolutionarily significant loci maintains genetic cohesion in the Pseudomonas syringae species complex.</title>
        <authorList>
            <person name="Dillon M."/>
            <person name="Thakur S."/>
            <person name="Almeida R.N.D."/>
            <person name="Weir B.S."/>
            <person name="Guttman D.S."/>
        </authorList>
    </citation>
    <scope>NUCLEOTIDE SEQUENCE [LARGE SCALE GENOMIC DNA]</scope>
    <source>
        <strain evidence="3 4">ICMP 3883</strain>
    </source>
</reference>
<keyword evidence="1" id="KW-0238">DNA-binding</keyword>
<dbReference type="Gene3D" id="2.10.260.10">
    <property type="match status" value="1"/>
</dbReference>
<name>A0A3M2W555_PSESI</name>
<dbReference type="Pfam" id="PF04014">
    <property type="entry name" value="MazE_antitoxin"/>
    <property type="match status" value="1"/>
</dbReference>